<protein>
    <submittedName>
        <fullName evidence="2">Uncharacterized protein</fullName>
    </submittedName>
</protein>
<feature type="region of interest" description="Disordered" evidence="1">
    <location>
        <begin position="344"/>
        <end position="405"/>
    </location>
</feature>
<dbReference type="Pfam" id="PF07816">
    <property type="entry name" value="DUF1645"/>
    <property type="match status" value="1"/>
</dbReference>
<feature type="compositionally biased region" description="Basic and acidic residues" evidence="1">
    <location>
        <begin position="259"/>
        <end position="287"/>
    </location>
</feature>
<dbReference type="EMBL" id="JAMYWD010000006">
    <property type="protein sequence ID" value="KAJ4968290.1"/>
    <property type="molecule type" value="Genomic_DNA"/>
</dbReference>
<dbReference type="InterPro" id="IPR012442">
    <property type="entry name" value="DUF1645_plant"/>
</dbReference>
<dbReference type="PANTHER" id="PTHR33095">
    <property type="entry name" value="OS07G0619500 PROTEIN"/>
    <property type="match status" value="1"/>
</dbReference>
<dbReference type="AlphaFoldDB" id="A0A9Q0QQH6"/>
<feature type="compositionally biased region" description="Polar residues" evidence="1">
    <location>
        <begin position="58"/>
        <end position="78"/>
    </location>
</feature>
<feature type="region of interest" description="Disordered" evidence="1">
    <location>
        <begin position="33"/>
        <end position="83"/>
    </location>
</feature>
<feature type="region of interest" description="Disordered" evidence="1">
    <location>
        <begin position="243"/>
        <end position="307"/>
    </location>
</feature>
<comment type="caution">
    <text evidence="2">The sequence shown here is derived from an EMBL/GenBank/DDBJ whole genome shotgun (WGS) entry which is preliminary data.</text>
</comment>
<evidence type="ECO:0000256" key="1">
    <source>
        <dbReference type="SAM" id="MobiDB-lite"/>
    </source>
</evidence>
<evidence type="ECO:0000313" key="2">
    <source>
        <dbReference type="EMBL" id="KAJ4968290.1"/>
    </source>
</evidence>
<keyword evidence="3" id="KW-1185">Reference proteome</keyword>
<reference evidence="2" key="1">
    <citation type="journal article" date="2023" name="Plant J.">
        <title>The genome of the king protea, Protea cynaroides.</title>
        <authorList>
            <person name="Chang J."/>
            <person name="Duong T.A."/>
            <person name="Schoeman C."/>
            <person name="Ma X."/>
            <person name="Roodt D."/>
            <person name="Barker N."/>
            <person name="Li Z."/>
            <person name="Van de Peer Y."/>
            <person name="Mizrachi E."/>
        </authorList>
    </citation>
    <scope>NUCLEOTIDE SEQUENCE</scope>
    <source>
        <tissue evidence="2">Young leaves</tissue>
    </source>
</reference>
<sequence length="462" mass="51272">MQGHFIVIASSDLRSQSDSALYYFACRGSRAEQSSADSATTTSSRNIRRNSKMVGVENSINNEQRNASEPDLGSTNNGDIIDSDQTDHRLSEEIDSTCSTPYFSAPSSPGRVHNGYYFSAPASPMHFILSSLPSSTSSSTFAFSSNDPFVSGSFEFEFSSRFPSNTSTSAASMISADELFLNGQIRPMKLLSHLQKPQILAPLMDLEDADEYDGRKDVTELEFEKREESLVRGRDLRLRSRSLHGRTRSLSPQRNTPFEWHEDEKERETNGCDLHSEDPDLFKHDETPSTETTPSVSASSSRSSSSGRSSKRWIFLKDLLYRSKSEGRGNGKERFWYFISSSPVKDKKPPSTSVPLSTSNSKERNPPSAIPTTETQKPKRTPQVPAKKTAAAGKPSNGVGKRRIPPSLHERHYTTKRAQAEEMKKKTFLPYRQGLLGCLGLSSKSYGAMNGFARTLNPVSSR</sequence>
<proteinExistence type="predicted"/>
<dbReference type="OrthoDB" id="667051at2759"/>
<accession>A0A9Q0QQH6</accession>
<evidence type="ECO:0000313" key="3">
    <source>
        <dbReference type="Proteomes" id="UP001141806"/>
    </source>
</evidence>
<feature type="compositionally biased region" description="Low complexity" evidence="1">
    <location>
        <begin position="289"/>
        <end position="307"/>
    </location>
</feature>
<feature type="compositionally biased region" description="Low complexity" evidence="1">
    <location>
        <begin position="34"/>
        <end position="44"/>
    </location>
</feature>
<dbReference type="PANTHER" id="PTHR33095:SF57">
    <property type="entry name" value="EXPRESSED PROTEIN"/>
    <property type="match status" value="1"/>
</dbReference>
<gene>
    <name evidence="2" type="ORF">NE237_014991</name>
</gene>
<dbReference type="Proteomes" id="UP001141806">
    <property type="component" value="Unassembled WGS sequence"/>
</dbReference>
<name>A0A9Q0QQH6_9MAGN</name>
<organism evidence="2 3">
    <name type="scientific">Protea cynaroides</name>
    <dbReference type="NCBI Taxonomy" id="273540"/>
    <lineage>
        <taxon>Eukaryota</taxon>
        <taxon>Viridiplantae</taxon>
        <taxon>Streptophyta</taxon>
        <taxon>Embryophyta</taxon>
        <taxon>Tracheophyta</taxon>
        <taxon>Spermatophyta</taxon>
        <taxon>Magnoliopsida</taxon>
        <taxon>Proteales</taxon>
        <taxon>Proteaceae</taxon>
        <taxon>Protea</taxon>
    </lineage>
</organism>